<sequence length="145" mass="15508">MSIIVEFFAAPDDLSAARTLPGGTRQVFEAVSFGNFDAEEAVLEWECLLAGGDFEELVDAGEPRAVAEQDGSGGAFVFAVSPRLMDALAHAAPDRLRDVAASWVRLRAEEDEHFAPEVADALLGSLAGMAGRARRRGHSVYCWVG</sequence>
<dbReference type="EMBL" id="JBEZUR010000001">
    <property type="protein sequence ID" value="MEU3552688.1"/>
    <property type="molecule type" value="Genomic_DNA"/>
</dbReference>
<proteinExistence type="predicted"/>
<keyword evidence="2" id="KW-1185">Reference proteome</keyword>
<name>A0ABV2YAE7_9ACTN</name>
<dbReference type="Proteomes" id="UP001550850">
    <property type="component" value="Unassembled WGS sequence"/>
</dbReference>
<dbReference type="RefSeq" id="WP_108954378.1">
    <property type="nucleotide sequence ID" value="NZ_BEVZ01000004.1"/>
</dbReference>
<evidence type="ECO:0008006" key="3">
    <source>
        <dbReference type="Google" id="ProtNLM"/>
    </source>
</evidence>
<comment type="caution">
    <text evidence="1">The sequence shown here is derived from an EMBL/GenBank/DDBJ whole genome shotgun (WGS) entry which is preliminary data.</text>
</comment>
<evidence type="ECO:0000313" key="2">
    <source>
        <dbReference type="Proteomes" id="UP001550850"/>
    </source>
</evidence>
<gene>
    <name evidence="1" type="ORF">AB0E65_00390</name>
</gene>
<evidence type="ECO:0000313" key="1">
    <source>
        <dbReference type="EMBL" id="MEU3552688.1"/>
    </source>
</evidence>
<reference evidence="1 2" key="1">
    <citation type="submission" date="2024-06" db="EMBL/GenBank/DDBJ databases">
        <title>The Natural Products Discovery Center: Release of the First 8490 Sequenced Strains for Exploring Actinobacteria Biosynthetic Diversity.</title>
        <authorList>
            <person name="Kalkreuter E."/>
            <person name="Kautsar S.A."/>
            <person name="Yang D."/>
            <person name="Bader C.D."/>
            <person name="Teijaro C.N."/>
            <person name="Fluegel L."/>
            <person name="Davis C.M."/>
            <person name="Simpson J.R."/>
            <person name="Lauterbach L."/>
            <person name="Steele A.D."/>
            <person name="Gui C."/>
            <person name="Meng S."/>
            <person name="Li G."/>
            <person name="Viehrig K."/>
            <person name="Ye F."/>
            <person name="Su P."/>
            <person name="Kiefer A.F."/>
            <person name="Nichols A."/>
            <person name="Cepeda A.J."/>
            <person name="Yan W."/>
            <person name="Fan B."/>
            <person name="Jiang Y."/>
            <person name="Adhikari A."/>
            <person name="Zheng C.-J."/>
            <person name="Schuster L."/>
            <person name="Cowan T.M."/>
            <person name="Smanski M.J."/>
            <person name="Chevrette M.G."/>
            <person name="De Carvalho L.P.S."/>
            <person name="Shen B."/>
        </authorList>
    </citation>
    <scope>NUCLEOTIDE SEQUENCE [LARGE SCALE GENOMIC DNA]</scope>
    <source>
        <strain evidence="1 2">NPDC038104</strain>
    </source>
</reference>
<accession>A0ABV2YAE7</accession>
<protein>
    <recommendedName>
        <fullName evidence="3">DUF1877 family protein</fullName>
    </recommendedName>
</protein>
<organism evidence="1 2">
    <name type="scientific">Streptomyces fragilis</name>
    <dbReference type="NCBI Taxonomy" id="67301"/>
    <lineage>
        <taxon>Bacteria</taxon>
        <taxon>Bacillati</taxon>
        <taxon>Actinomycetota</taxon>
        <taxon>Actinomycetes</taxon>
        <taxon>Kitasatosporales</taxon>
        <taxon>Streptomycetaceae</taxon>
        <taxon>Streptomyces</taxon>
    </lineage>
</organism>